<evidence type="ECO:0000313" key="1">
    <source>
        <dbReference type="EMBL" id="KAH7651125.1"/>
    </source>
</evidence>
<evidence type="ECO:0000313" key="2">
    <source>
        <dbReference type="Proteomes" id="UP000827976"/>
    </source>
</evidence>
<comment type="caution">
    <text evidence="1">The sequence shown here is derived from an EMBL/GenBank/DDBJ whole genome shotgun (WGS) entry which is preliminary data.</text>
</comment>
<accession>A0ACB7TQ26</accession>
<gene>
    <name evidence="1" type="ORF">IHE45_20G037100</name>
</gene>
<dbReference type="Proteomes" id="UP000827976">
    <property type="component" value="Chromosome 20"/>
</dbReference>
<organism evidence="1 2">
    <name type="scientific">Dioscorea alata</name>
    <name type="common">Purple yam</name>
    <dbReference type="NCBI Taxonomy" id="55571"/>
    <lineage>
        <taxon>Eukaryota</taxon>
        <taxon>Viridiplantae</taxon>
        <taxon>Streptophyta</taxon>
        <taxon>Embryophyta</taxon>
        <taxon>Tracheophyta</taxon>
        <taxon>Spermatophyta</taxon>
        <taxon>Magnoliopsida</taxon>
        <taxon>Liliopsida</taxon>
        <taxon>Dioscoreales</taxon>
        <taxon>Dioscoreaceae</taxon>
        <taxon>Dioscorea</taxon>
    </lineage>
</organism>
<name>A0ACB7TQ26_DIOAL</name>
<dbReference type="EMBL" id="CM037030">
    <property type="protein sequence ID" value="KAH7651125.1"/>
    <property type="molecule type" value="Genomic_DNA"/>
</dbReference>
<sequence length="231" mass="25949">MDIIDIIDPVKAEKETAIKRYRRIRTIRRLFRCLEACVAILIISWSSARLPAAAKLSGDLLRSAAAILLSPRFVFLLGNAIVLVLFAKSGNLSTSPTSTASSPLSGDLYDDFLETRGSYPISPLEEANVVVYEDKAVCVETKIEYRRTISEKMEKKQSPVELRRSETDLGRKPTEIRENAPAPAPAAVVEDDDEFRKTIEAFIERQLKFHREESMTIVSAMPLNSDLIKYE</sequence>
<keyword evidence="2" id="KW-1185">Reference proteome</keyword>
<reference evidence="2" key="1">
    <citation type="journal article" date="2022" name="Nat. Commun.">
        <title>Chromosome evolution and the genetic basis of agronomically important traits in greater yam.</title>
        <authorList>
            <person name="Bredeson J.V."/>
            <person name="Lyons J.B."/>
            <person name="Oniyinde I.O."/>
            <person name="Okereke N.R."/>
            <person name="Kolade O."/>
            <person name="Nnabue I."/>
            <person name="Nwadili C.O."/>
            <person name="Hribova E."/>
            <person name="Parker M."/>
            <person name="Nwogha J."/>
            <person name="Shu S."/>
            <person name="Carlson J."/>
            <person name="Kariba R."/>
            <person name="Muthemba S."/>
            <person name="Knop K."/>
            <person name="Barton G.J."/>
            <person name="Sherwood A.V."/>
            <person name="Lopez-Montes A."/>
            <person name="Asiedu R."/>
            <person name="Jamnadass R."/>
            <person name="Muchugi A."/>
            <person name="Goodstein D."/>
            <person name="Egesi C.N."/>
            <person name="Featherston J."/>
            <person name="Asfaw A."/>
            <person name="Simpson G.G."/>
            <person name="Dolezel J."/>
            <person name="Hendre P.S."/>
            <person name="Van Deynze A."/>
            <person name="Kumar P.L."/>
            <person name="Obidiegwu J.E."/>
            <person name="Bhattacharjee R."/>
            <person name="Rokhsar D.S."/>
        </authorList>
    </citation>
    <scope>NUCLEOTIDE SEQUENCE [LARGE SCALE GENOMIC DNA]</scope>
    <source>
        <strain evidence="2">cv. TDa95/00328</strain>
    </source>
</reference>
<proteinExistence type="predicted"/>
<protein>
    <submittedName>
        <fullName evidence="1">Uncharacterized protein</fullName>
    </submittedName>
</protein>